<dbReference type="eggNOG" id="KOG0619">
    <property type="taxonomic scope" value="Eukaryota"/>
</dbReference>
<gene>
    <name evidence="5" type="ORF">AMSG_04138</name>
</gene>
<evidence type="ECO:0000259" key="4">
    <source>
        <dbReference type="PROSITE" id="PS50004"/>
    </source>
</evidence>
<dbReference type="Gene3D" id="3.80.10.10">
    <property type="entry name" value="Ribonuclease Inhibitor"/>
    <property type="match status" value="1"/>
</dbReference>
<dbReference type="PROSITE" id="PS51450">
    <property type="entry name" value="LRR"/>
    <property type="match status" value="3"/>
</dbReference>
<evidence type="ECO:0000256" key="1">
    <source>
        <dbReference type="ARBA" id="ARBA00022614"/>
    </source>
</evidence>
<dbReference type="InterPro" id="IPR035892">
    <property type="entry name" value="C2_domain_sf"/>
</dbReference>
<feature type="domain" description="C2" evidence="4">
    <location>
        <begin position="426"/>
        <end position="546"/>
    </location>
</feature>
<dbReference type="InterPro" id="IPR011989">
    <property type="entry name" value="ARM-like"/>
</dbReference>
<dbReference type="InterPro" id="IPR016024">
    <property type="entry name" value="ARM-type_fold"/>
</dbReference>
<dbReference type="Gene3D" id="3.15.20.10">
    <property type="entry name" value="Bactericidal permeability-increasing protein, domain 2"/>
    <property type="match status" value="1"/>
</dbReference>
<dbReference type="Pfam" id="PF13855">
    <property type="entry name" value="LRR_8"/>
    <property type="match status" value="1"/>
</dbReference>
<dbReference type="Proteomes" id="UP000054408">
    <property type="component" value="Unassembled WGS sequence"/>
</dbReference>
<keyword evidence="2" id="KW-0677">Repeat</keyword>
<dbReference type="GO" id="GO:0006629">
    <property type="term" value="P:lipid metabolic process"/>
    <property type="evidence" value="ECO:0007669"/>
    <property type="project" value="InterPro"/>
</dbReference>
<reference evidence="5 6" key="1">
    <citation type="submission" date="2010-05" db="EMBL/GenBank/DDBJ databases">
        <title>The Genome Sequence of Thecamonas trahens ATCC 50062.</title>
        <authorList>
            <consortium name="The Broad Institute Genome Sequencing Platform"/>
            <person name="Russ C."/>
            <person name="Cuomo C."/>
            <person name="Shea T."/>
            <person name="Young S.K."/>
            <person name="Zeng Q."/>
            <person name="Koehrsen M."/>
            <person name="Haas B."/>
            <person name="Borodovsky M."/>
            <person name="Guigo R."/>
            <person name="Alvarado L."/>
            <person name="Berlin A."/>
            <person name="Bochicchio J."/>
            <person name="Borenstein D."/>
            <person name="Chapman S."/>
            <person name="Chen Z."/>
            <person name="Freedman E."/>
            <person name="Gellesch M."/>
            <person name="Goldberg J."/>
            <person name="Griggs A."/>
            <person name="Gujja S."/>
            <person name="Heilman E."/>
            <person name="Heiman D."/>
            <person name="Hepburn T."/>
            <person name="Howarth C."/>
            <person name="Jen D."/>
            <person name="Larson L."/>
            <person name="Mehta T."/>
            <person name="Park D."/>
            <person name="Pearson M."/>
            <person name="Roberts A."/>
            <person name="Saif S."/>
            <person name="Shenoy N."/>
            <person name="Sisk P."/>
            <person name="Stolte C."/>
            <person name="Sykes S."/>
            <person name="Thomson T."/>
            <person name="Walk T."/>
            <person name="White J."/>
            <person name="Yandava C."/>
            <person name="Burger G."/>
            <person name="Gray M.W."/>
            <person name="Holland P.W.H."/>
            <person name="King N."/>
            <person name="Lang F.B.F."/>
            <person name="Roger A.J."/>
            <person name="Ruiz-Trillo I."/>
            <person name="Lander E."/>
            <person name="Nusbaum C."/>
        </authorList>
    </citation>
    <scope>NUCLEOTIDE SEQUENCE [LARGE SCALE GENOMIC DNA]</scope>
    <source>
        <strain evidence="5 6">ATCC 50062</strain>
    </source>
</reference>
<dbReference type="SUPFAM" id="SSF53474">
    <property type="entry name" value="alpha/beta-Hydrolases"/>
    <property type="match status" value="1"/>
</dbReference>
<dbReference type="GeneID" id="25563699"/>
<evidence type="ECO:0000256" key="2">
    <source>
        <dbReference type="ARBA" id="ARBA00022737"/>
    </source>
</evidence>
<dbReference type="Pfam" id="PF00168">
    <property type="entry name" value="C2"/>
    <property type="match status" value="1"/>
</dbReference>
<keyword evidence="6" id="KW-1185">Reference proteome</keyword>
<dbReference type="InterPro" id="IPR003591">
    <property type="entry name" value="Leu-rich_rpt_typical-subtyp"/>
</dbReference>
<dbReference type="PROSITE" id="PS50004">
    <property type="entry name" value="C2"/>
    <property type="match status" value="1"/>
</dbReference>
<feature type="region of interest" description="Disordered" evidence="3">
    <location>
        <begin position="873"/>
        <end position="893"/>
    </location>
</feature>
<dbReference type="SUPFAM" id="SSF48371">
    <property type="entry name" value="ARM repeat"/>
    <property type="match status" value="1"/>
</dbReference>
<dbReference type="Gene3D" id="1.25.10.10">
    <property type="entry name" value="Leucine-rich Repeat Variant"/>
    <property type="match status" value="1"/>
</dbReference>
<dbReference type="Pfam" id="PF01764">
    <property type="entry name" value="Lipase_3"/>
    <property type="match status" value="1"/>
</dbReference>
<dbReference type="InterPro" id="IPR000008">
    <property type="entry name" value="C2_dom"/>
</dbReference>
<name>A0A0L0D728_THETB</name>
<feature type="compositionally biased region" description="Polar residues" evidence="3">
    <location>
        <begin position="1179"/>
        <end position="1192"/>
    </location>
</feature>
<dbReference type="InterPro" id="IPR032675">
    <property type="entry name" value="LRR_dom_sf"/>
</dbReference>
<dbReference type="OrthoDB" id="426718at2759"/>
<evidence type="ECO:0000256" key="3">
    <source>
        <dbReference type="SAM" id="MobiDB-lite"/>
    </source>
</evidence>
<dbReference type="InterPro" id="IPR002921">
    <property type="entry name" value="Fungal_lipase-type"/>
</dbReference>
<dbReference type="InterPro" id="IPR050216">
    <property type="entry name" value="LRR_domain-containing"/>
</dbReference>
<protein>
    <recommendedName>
        <fullName evidence="4">C2 domain-containing protein</fullName>
    </recommendedName>
</protein>
<dbReference type="InterPro" id="IPR029058">
    <property type="entry name" value="AB_hydrolase_fold"/>
</dbReference>
<organism evidence="5 6">
    <name type="scientific">Thecamonas trahens ATCC 50062</name>
    <dbReference type="NCBI Taxonomy" id="461836"/>
    <lineage>
        <taxon>Eukaryota</taxon>
        <taxon>Apusozoa</taxon>
        <taxon>Apusomonadida</taxon>
        <taxon>Apusomonadidae</taxon>
        <taxon>Thecamonas</taxon>
    </lineage>
</organism>
<sequence length="1914" mass="202990">MDSDGATYLQLVSANNAEASVYATFATFEEAVYDALPTYTDTWEQLVVTSTKTKTLALSKEDRKRASASPPQPWNRLPIALSSMSDLKVLILAHNAFSSLPPDLGLLSNLLYLDMAHNVIDSVSASVLCSCSALQTLSLAGNKLTAFPDLSSVSSLTSLNLSGNAINAISASGPLIPHSLRILDLAANGLKKISGTFLAHHGSLTSLSLANNPKLKALPALSFRFAVSSLRNLDLSTTAVSWLPAPVCARLRKLETLNLLDTAVAHLPPQFDSLVRLHTISALNFTLSADSGLDVKGSLHHFFRLCGQTALPLFRSAFADLLLTHEPNTYDVIRAGAAPRYLDLLRSDVSALVESAINVLSKLLSSEHNKAELLCAGLIEALGPVLATAPTELVELATSGLVLFAEHGGTRLLASLSTSDIPSVARFAADALSALAVQIPAAGMLQVRVLEAMQLVDPSTGKSPSSAYAVLRVGTEKTTTEARKAPDGAPAWSRNAQLNVGIADAMGRIITVKLYNRRTLRKDVFLGSARLPVLTFLDGAVVDNWFQLRPPDSRVSSEAALTGYVHMQIQFTSQASSYFENMAQNARRLASSEAAPSPSPLPAPALPIIVVNGTPGSAPSPALDAPAIHPEPATYSSMLDALDGDARLYEILTLGLDASCAVYFDSDTDAFLHREAFTKVQYTNRHSEQKYFYATRRRPEATAVDLYVSFMGTYSLADAAIDFNVLAHDALNGRIHAGFAQRAYAIPLLPLLEFLRPPSTTAAARRGALVLCGHSLGGAVAVIVFLRLIVECSITPDELRRIHVVTVGQPLVGDTALAAYVHALGVHTRIHAIVNHGDSVACFSSASPRIIAQNLIRHAKDATVAKLRQLAQERAASSPSADEPPSPAAASESDALNALMTSPSSVAVDVLTHYIAARSTDVFFDFTPFGISYMIEHPAAHEGTARYDGADFTVTVASDPAVVKRWLDMPPEGLSTYNLDQHKLYYYFQNWEGLGPPPSATPDLLSFPLHSLASYSERYGGFGDDGLALSVETRDEPVSYAEVSDVVDVSNSADLAVDLASELVSDLGTPSPSPGPRPTSDTASGGGAGAGSGSEPSGSAPLIHLTTSWAPVISSSHAVFDSRTASIEVILFGRSLLFVSRLKFRGDDFDYEPVFLTDTELRFRLRWLPAVYGKEETAATSDGSGLSASESGGRSAEVAASMGDKASTRPGSSSEAAAAASLEAAVKLGSYESLTLRVISHFGESRVKLNLAQHAKSMSRVARVARKFWVEEQRRAARASKLMAALPPAARASLPSHWTNPGAVFAISWQGLTNALASVASTIEHTDLVESLASAYLTSSAFQEYLAESGDVQLQFSHFAVRSISFPAPRVAMDALHNKVGVALAGIAIELEAAFSVVRLTQFLSYTNVGVTVSISDVGGSLELNVVETADDVLSRAAEADDGSDDGELLTEDLVAVMAPPASFALRIGKLDVDFGLELTDDKGEVLASKDNWGFSGFVLSQFSGYIKSSISKALDSVPIEAALISELTRVFLEGKPGTHIPLAGSASVLTADYSLVRAPPLKREAASSMLCTGHRGLVRTYGPNVPPEHYADIPPPRPMDAALSMSNLHDAVVALSPAMVTSVLLAGWHAGFFALDVAASDLPDSLADPELFAHYASDAPPDTPFHLAVAVTSPPSVVFDSDHGICLCLHADFTLLSGDGDGTAHEPVHTEPFVIDVSLDPTALALGDDGLAGASIEIRPSDGVAEFDAGLGPVAAVVRQFRTEIHDFLVLAYSSRLLSLVVDWLRASPLLLLDSVKRVVAQSQAEVALFPDALVISFVVPEYVLDEREVAAVVATTRDLLGWGTSFPLLNATASRKGNDSGDDAASPSPPRDDFAMDSFLNRFGAWLERHVLVHRHGDGGGLPQGSLSQPVS</sequence>
<dbReference type="SUPFAM" id="SSF49562">
    <property type="entry name" value="C2 domain (Calcium/lipid-binding domain, CaLB)"/>
    <property type="match status" value="1"/>
</dbReference>
<keyword evidence="1" id="KW-0433">Leucine-rich repeat</keyword>
<dbReference type="CDD" id="cd00030">
    <property type="entry name" value="C2"/>
    <property type="match status" value="1"/>
</dbReference>
<evidence type="ECO:0000313" key="6">
    <source>
        <dbReference type="Proteomes" id="UP000054408"/>
    </source>
</evidence>
<feature type="region of interest" description="Disordered" evidence="3">
    <location>
        <begin position="1066"/>
        <end position="1100"/>
    </location>
</feature>
<dbReference type="PANTHER" id="PTHR48051:SF1">
    <property type="entry name" value="RAS SUPPRESSOR PROTEIN 1"/>
    <property type="match status" value="1"/>
</dbReference>
<evidence type="ECO:0000313" key="5">
    <source>
        <dbReference type="EMBL" id="KNC47906.1"/>
    </source>
</evidence>
<feature type="region of interest" description="Disordered" evidence="3">
    <location>
        <begin position="1179"/>
        <end position="1212"/>
    </location>
</feature>
<accession>A0A0L0D728</accession>
<dbReference type="SUPFAM" id="SSF52058">
    <property type="entry name" value="L domain-like"/>
    <property type="match status" value="1"/>
</dbReference>
<dbReference type="PANTHER" id="PTHR48051">
    <property type="match status" value="1"/>
</dbReference>
<dbReference type="CDD" id="cd00519">
    <property type="entry name" value="Lipase_3"/>
    <property type="match status" value="1"/>
</dbReference>
<dbReference type="InterPro" id="IPR001611">
    <property type="entry name" value="Leu-rich_rpt"/>
</dbReference>
<dbReference type="EMBL" id="GL349449">
    <property type="protein sequence ID" value="KNC47906.1"/>
    <property type="molecule type" value="Genomic_DNA"/>
</dbReference>
<dbReference type="Gene3D" id="2.60.40.150">
    <property type="entry name" value="C2 domain"/>
    <property type="match status" value="1"/>
</dbReference>
<dbReference type="GO" id="GO:0005737">
    <property type="term" value="C:cytoplasm"/>
    <property type="evidence" value="ECO:0007669"/>
    <property type="project" value="TreeGrafter"/>
</dbReference>
<proteinExistence type="predicted"/>
<dbReference type="SMART" id="SM00369">
    <property type="entry name" value="LRR_TYP"/>
    <property type="match status" value="5"/>
</dbReference>
<dbReference type="Gene3D" id="3.40.50.1820">
    <property type="entry name" value="alpha/beta hydrolase"/>
    <property type="match status" value="1"/>
</dbReference>
<dbReference type="RefSeq" id="XP_013758928.1">
    <property type="nucleotide sequence ID" value="XM_013903474.1"/>
</dbReference>